<dbReference type="Pfam" id="PF00990">
    <property type="entry name" value="GGDEF"/>
    <property type="match status" value="1"/>
</dbReference>
<dbReference type="SUPFAM" id="SSF55073">
    <property type="entry name" value="Nucleotide cyclase"/>
    <property type="match status" value="1"/>
</dbReference>
<dbReference type="InterPro" id="IPR003018">
    <property type="entry name" value="GAF"/>
</dbReference>
<dbReference type="Gene3D" id="3.30.450.40">
    <property type="match status" value="1"/>
</dbReference>
<dbReference type="EMBL" id="CP098502">
    <property type="protein sequence ID" value="UTI63220.1"/>
    <property type="molecule type" value="Genomic_DNA"/>
</dbReference>
<reference evidence="2 3" key="1">
    <citation type="submission" date="2022-06" db="EMBL/GenBank/DDBJ databases">
        <title>Paraconexibacter antarcticus.</title>
        <authorList>
            <person name="Kim C.S."/>
        </authorList>
    </citation>
    <scope>NUCLEOTIDE SEQUENCE [LARGE SCALE GENOMIC DNA]</scope>
    <source>
        <strain evidence="2 3">02-257</strain>
    </source>
</reference>
<name>A0ABY5DP46_9ACTN</name>
<proteinExistence type="predicted"/>
<dbReference type="NCBIfam" id="TIGR00254">
    <property type="entry name" value="GGDEF"/>
    <property type="match status" value="1"/>
</dbReference>
<dbReference type="CDD" id="cd01949">
    <property type="entry name" value="GGDEF"/>
    <property type="match status" value="1"/>
</dbReference>
<dbReference type="SMART" id="SM00065">
    <property type="entry name" value="GAF"/>
    <property type="match status" value="1"/>
</dbReference>
<accession>A0ABY5DP46</accession>
<sequence>MAAPETEDDRRRLEAIGRLGVLDRAGDPGLTALARVGSYVTGAASVGVHILDDHLQHRVAGENAPLGNHPREDSLCRLVVEGEQRIICRDATLEPLFAYSSFVHPPAPLRFYASVPLRTAAGDVIGTLCAWDEQPREISEEQVARFEDLAEQVVSQIELKRIAADLGHAASHDPLTGAVNRLVLSDRLAQAFARQLRSQGDVLVAVADVDGFKGVNDTHGHDAGDLVLQEVVRRLLGATRVQDTVARLGGDEFAVVAEALPGTVSVPDLARRLELALDWPYEVDGRVLDVGVTVGVAVTEAGDDVRSALARADRAMYARKRERATTRRSGTR</sequence>
<dbReference type="Proteomes" id="UP001056035">
    <property type="component" value="Chromosome"/>
</dbReference>
<dbReference type="SUPFAM" id="SSF55781">
    <property type="entry name" value="GAF domain-like"/>
    <property type="match status" value="1"/>
</dbReference>
<dbReference type="PANTHER" id="PTHR46663">
    <property type="entry name" value="DIGUANYLATE CYCLASE DGCT-RELATED"/>
    <property type="match status" value="1"/>
</dbReference>
<dbReference type="RefSeq" id="WP_254569951.1">
    <property type="nucleotide sequence ID" value="NZ_CP098502.1"/>
</dbReference>
<dbReference type="InterPro" id="IPR000160">
    <property type="entry name" value="GGDEF_dom"/>
</dbReference>
<dbReference type="Gene3D" id="3.30.70.270">
    <property type="match status" value="1"/>
</dbReference>
<dbReference type="PANTHER" id="PTHR46663:SF2">
    <property type="entry name" value="GGDEF DOMAIN-CONTAINING PROTEIN"/>
    <property type="match status" value="1"/>
</dbReference>
<protein>
    <submittedName>
        <fullName evidence="2">Sensor domain-containing diguanylate cyclase</fullName>
    </submittedName>
</protein>
<dbReference type="InterPro" id="IPR029787">
    <property type="entry name" value="Nucleotide_cyclase"/>
</dbReference>
<evidence type="ECO:0000313" key="3">
    <source>
        <dbReference type="Proteomes" id="UP001056035"/>
    </source>
</evidence>
<organism evidence="2 3">
    <name type="scientific">Paraconexibacter antarcticus</name>
    <dbReference type="NCBI Taxonomy" id="2949664"/>
    <lineage>
        <taxon>Bacteria</taxon>
        <taxon>Bacillati</taxon>
        <taxon>Actinomycetota</taxon>
        <taxon>Thermoleophilia</taxon>
        <taxon>Solirubrobacterales</taxon>
        <taxon>Paraconexibacteraceae</taxon>
        <taxon>Paraconexibacter</taxon>
    </lineage>
</organism>
<feature type="domain" description="GGDEF" evidence="1">
    <location>
        <begin position="200"/>
        <end position="332"/>
    </location>
</feature>
<dbReference type="InterPro" id="IPR043128">
    <property type="entry name" value="Rev_trsase/Diguanyl_cyclase"/>
</dbReference>
<dbReference type="InterPro" id="IPR052163">
    <property type="entry name" value="DGC-Regulatory_Protein"/>
</dbReference>
<keyword evidence="3" id="KW-1185">Reference proteome</keyword>
<gene>
    <name evidence="2" type="ORF">NBH00_17875</name>
</gene>
<dbReference type="SMART" id="SM00267">
    <property type="entry name" value="GGDEF"/>
    <property type="match status" value="1"/>
</dbReference>
<evidence type="ECO:0000259" key="1">
    <source>
        <dbReference type="PROSITE" id="PS50887"/>
    </source>
</evidence>
<evidence type="ECO:0000313" key="2">
    <source>
        <dbReference type="EMBL" id="UTI63220.1"/>
    </source>
</evidence>
<dbReference type="InterPro" id="IPR029016">
    <property type="entry name" value="GAF-like_dom_sf"/>
</dbReference>
<dbReference type="PROSITE" id="PS50887">
    <property type="entry name" value="GGDEF"/>
    <property type="match status" value="1"/>
</dbReference>
<dbReference type="Pfam" id="PF13185">
    <property type="entry name" value="GAF_2"/>
    <property type="match status" value="1"/>
</dbReference>